<reference evidence="5 6" key="1">
    <citation type="submission" date="2014-04" db="EMBL/GenBank/DDBJ databases">
        <title>Evolutionary Origins and Diversification of the Mycorrhizal Mutualists.</title>
        <authorList>
            <consortium name="DOE Joint Genome Institute"/>
            <consortium name="Mycorrhizal Genomics Consortium"/>
            <person name="Kohler A."/>
            <person name="Kuo A."/>
            <person name="Nagy L.G."/>
            <person name="Floudas D."/>
            <person name="Copeland A."/>
            <person name="Barry K.W."/>
            <person name="Cichocki N."/>
            <person name="Veneault-Fourrey C."/>
            <person name="LaButti K."/>
            <person name="Lindquist E.A."/>
            <person name="Lipzen A."/>
            <person name="Lundell T."/>
            <person name="Morin E."/>
            <person name="Murat C."/>
            <person name="Riley R."/>
            <person name="Ohm R."/>
            <person name="Sun H."/>
            <person name="Tunlid A."/>
            <person name="Henrissat B."/>
            <person name="Grigoriev I.V."/>
            <person name="Hibbett D.S."/>
            <person name="Martin F."/>
        </authorList>
    </citation>
    <scope>NUCLEOTIDE SEQUENCE [LARGE SCALE GENOMIC DNA]</scope>
    <source>
        <strain evidence="5 6">FD-317 M1</strain>
    </source>
</reference>
<sequence>LTDKEKEEYRAAGCCFRCGQTGHMARQCPEGKSVSSSSHGPPGMASNHIDISIDSEE</sequence>
<dbReference type="GO" id="GO:0008270">
    <property type="term" value="F:zinc ion binding"/>
    <property type="evidence" value="ECO:0007669"/>
    <property type="project" value="UniProtKB-KW"/>
</dbReference>
<evidence type="ECO:0000313" key="6">
    <source>
        <dbReference type="Proteomes" id="UP000053593"/>
    </source>
</evidence>
<dbReference type="AlphaFoldDB" id="A0A0D0B8F3"/>
<keyword evidence="2" id="KW-0862">Zinc</keyword>
<dbReference type="Gene3D" id="4.10.60.10">
    <property type="entry name" value="Zinc finger, CCHC-type"/>
    <property type="match status" value="1"/>
</dbReference>
<dbReference type="Pfam" id="PF00098">
    <property type="entry name" value="zf-CCHC"/>
    <property type="match status" value="1"/>
</dbReference>
<keyword evidence="2" id="KW-0479">Metal-binding</keyword>
<evidence type="ECO:0000256" key="2">
    <source>
        <dbReference type="PROSITE-ProRule" id="PRU00047"/>
    </source>
</evidence>
<dbReference type="SUPFAM" id="SSF57756">
    <property type="entry name" value="Retrovirus zinc finger-like domains"/>
    <property type="match status" value="1"/>
</dbReference>
<keyword evidence="1" id="KW-0507">mRNA processing</keyword>
<dbReference type="GO" id="GO:0006397">
    <property type="term" value="P:mRNA processing"/>
    <property type="evidence" value="ECO:0007669"/>
    <property type="project" value="UniProtKB-KW"/>
</dbReference>
<dbReference type="GO" id="GO:0003676">
    <property type="term" value="F:nucleic acid binding"/>
    <property type="evidence" value="ECO:0007669"/>
    <property type="project" value="InterPro"/>
</dbReference>
<organism evidence="5 6">
    <name type="scientific">Collybiopsis luxurians FD-317 M1</name>
    <dbReference type="NCBI Taxonomy" id="944289"/>
    <lineage>
        <taxon>Eukaryota</taxon>
        <taxon>Fungi</taxon>
        <taxon>Dikarya</taxon>
        <taxon>Basidiomycota</taxon>
        <taxon>Agaricomycotina</taxon>
        <taxon>Agaricomycetes</taxon>
        <taxon>Agaricomycetidae</taxon>
        <taxon>Agaricales</taxon>
        <taxon>Marasmiineae</taxon>
        <taxon>Omphalotaceae</taxon>
        <taxon>Collybiopsis</taxon>
        <taxon>Collybiopsis luxurians</taxon>
    </lineage>
</organism>
<gene>
    <name evidence="5" type="ORF">GYMLUDRAFT_104077</name>
</gene>
<dbReference type="InterPro" id="IPR001878">
    <property type="entry name" value="Znf_CCHC"/>
</dbReference>
<protein>
    <recommendedName>
        <fullName evidence="4">CCHC-type domain-containing protein</fullName>
    </recommendedName>
</protein>
<feature type="non-terminal residue" evidence="5">
    <location>
        <position position="1"/>
    </location>
</feature>
<evidence type="ECO:0000259" key="4">
    <source>
        <dbReference type="PROSITE" id="PS50158"/>
    </source>
</evidence>
<dbReference type="HOGENOM" id="CLU_3001988_0_0_1"/>
<dbReference type="InterPro" id="IPR036875">
    <property type="entry name" value="Znf_CCHC_sf"/>
</dbReference>
<accession>A0A0D0B8F3</accession>
<keyword evidence="2" id="KW-0863">Zinc-finger</keyword>
<dbReference type="SMART" id="SM00343">
    <property type="entry name" value="ZnF_C2HC"/>
    <property type="match status" value="1"/>
</dbReference>
<feature type="region of interest" description="Disordered" evidence="3">
    <location>
        <begin position="29"/>
        <end position="57"/>
    </location>
</feature>
<evidence type="ECO:0000256" key="1">
    <source>
        <dbReference type="ARBA" id="ARBA00022664"/>
    </source>
</evidence>
<dbReference type="Proteomes" id="UP000053593">
    <property type="component" value="Unassembled WGS sequence"/>
</dbReference>
<dbReference type="OrthoDB" id="3205788at2759"/>
<evidence type="ECO:0000313" key="5">
    <source>
        <dbReference type="EMBL" id="KIK50416.1"/>
    </source>
</evidence>
<dbReference type="EMBL" id="KN834904">
    <property type="protein sequence ID" value="KIK50416.1"/>
    <property type="molecule type" value="Genomic_DNA"/>
</dbReference>
<dbReference type="PROSITE" id="PS50158">
    <property type="entry name" value="ZF_CCHC"/>
    <property type="match status" value="1"/>
</dbReference>
<keyword evidence="6" id="KW-1185">Reference proteome</keyword>
<evidence type="ECO:0000256" key="3">
    <source>
        <dbReference type="SAM" id="MobiDB-lite"/>
    </source>
</evidence>
<feature type="non-terminal residue" evidence="5">
    <location>
        <position position="57"/>
    </location>
</feature>
<proteinExistence type="predicted"/>
<feature type="domain" description="CCHC-type" evidence="4">
    <location>
        <begin position="15"/>
        <end position="30"/>
    </location>
</feature>
<name>A0A0D0B8F3_9AGAR</name>